<comment type="similarity">
    <text evidence="1">Belongs to the TfdA dioxygenase family.</text>
</comment>
<evidence type="ECO:0000256" key="3">
    <source>
        <dbReference type="ARBA" id="ARBA00022964"/>
    </source>
</evidence>
<dbReference type="GO" id="GO:0051213">
    <property type="term" value="F:dioxygenase activity"/>
    <property type="evidence" value="ECO:0007669"/>
    <property type="project" value="UniProtKB-KW"/>
</dbReference>
<evidence type="ECO:0000256" key="9">
    <source>
        <dbReference type="ARBA" id="ARBA00023242"/>
    </source>
</evidence>
<feature type="compositionally biased region" description="Polar residues" evidence="11">
    <location>
        <begin position="178"/>
        <end position="195"/>
    </location>
</feature>
<dbReference type="InterPro" id="IPR036864">
    <property type="entry name" value="Zn2-C6_fun-type_DNA-bd_sf"/>
</dbReference>
<dbReference type="GO" id="GO:0008270">
    <property type="term" value="F:zinc ion binding"/>
    <property type="evidence" value="ECO:0007669"/>
    <property type="project" value="InterPro"/>
</dbReference>
<evidence type="ECO:0000256" key="6">
    <source>
        <dbReference type="ARBA" id="ARBA00023015"/>
    </source>
</evidence>
<dbReference type="SUPFAM" id="SSF51197">
    <property type="entry name" value="Clavaminate synthase-like"/>
    <property type="match status" value="1"/>
</dbReference>
<dbReference type="PANTHER" id="PTHR43779">
    <property type="entry name" value="DIOXYGENASE RV0097-RELATED"/>
    <property type="match status" value="1"/>
</dbReference>
<reference evidence="13" key="1">
    <citation type="journal article" date="2014" name="PLoS Genet.">
        <title>Signature Gene Expression Reveals Novel Clues to the Molecular Mechanisms of Dimorphic Transition in Penicillium marneffei.</title>
        <authorList>
            <person name="Yang E."/>
            <person name="Wang G."/>
            <person name="Cai J."/>
            <person name="Woo P.C."/>
            <person name="Lau S.K."/>
            <person name="Yuen K.-Y."/>
            <person name="Chow W.-N."/>
            <person name="Lin X."/>
        </authorList>
    </citation>
    <scope>NUCLEOTIDE SEQUENCE [LARGE SCALE GENOMIC DNA]</scope>
    <source>
        <strain evidence="13">PM1</strain>
    </source>
</reference>
<organism evidence="13">
    <name type="scientific">Talaromyces marneffei PM1</name>
    <dbReference type="NCBI Taxonomy" id="1077442"/>
    <lineage>
        <taxon>Eukaryota</taxon>
        <taxon>Fungi</taxon>
        <taxon>Dikarya</taxon>
        <taxon>Ascomycota</taxon>
        <taxon>Pezizomycotina</taxon>
        <taxon>Eurotiomycetes</taxon>
        <taxon>Eurotiomycetidae</taxon>
        <taxon>Eurotiales</taxon>
        <taxon>Trichocomaceae</taxon>
        <taxon>Talaromyces</taxon>
        <taxon>Talaromyces sect. Talaromyces</taxon>
    </lineage>
</organism>
<sequence>MRTAAPSDFESAKQDNGREGTGESGAANNTTSNNYDDYHGEPPTKLRRTNKACIQCRVRKQRCGGLSPETPTASCSRCIHLGVECSFTTSPIGSRNDNDAQATKVAKTAHVLDRLQKRVAEQEDRLRRLERITSHLDGAASVVGTPANERRHRAGLEGPVFEGSRRESAYKLPDHQVTGPNAKSSNSPEVQSIVSNPGYDVYSPRATTRTAYNHHHHHHHHPIQGHHGALDAVHLDTPMSTLRHLQQYDYTPDQTKTVDDPVSCGLITMSEAQEAFDLFFASCHNWAPVLCPQTQKSAASVRLACPTLFTSICAVAFRFMDPFPSAGLQHREIVKILDVSLGRLLLKPDLSDVHLGHIQAILLYVQWMPVDMQNGGLQDHPRTRYNDVSAWSMLGLAIRYALFLGLQDSPSAFLPERQASATVEDLARLRVWINLLTNDANLMLSSGLPASLNPEPVASVSQTFASHRDASQPEDMRVAALCELVVILKHAARSSGSPNVRALDAFSLRRANLEFDAWEVHWNQALGPGLMHNQMPFTALRAYRLTVNSSCLSTLLARPAPESSINPGGIPLHSIEALDVSLTAACQTILALSEQVTWETWSTHSSISSIPPGPLAANRTAVERISFSVDSSWVSHSFAAIFLVLCFARGAIDDDLNILALAGSSSTLTSSRYPTRPRPESLLSRLIALAAEIFNIICTRYPLEHPATGYQTLLDAVFSPLLDDGNGKEFQGIELQAQGIEVYLDEFFESMFDTVDGLTVAPILNNSFGAEVSGINWDQVPLPDATIKTLITLQNKYAIIIFRNTNLDNDRHVAFSQQLGALELNPVWGNTTRVNNQYLFDVSNLEADGSVAKRGSRRWAHSLGNALWHTDSAFNQHRAKYSLLLAHSVPGEGKGKTTFADTRRAWRELDEERKGELKDVVVEHELWHSRRLAAPEEYSELTPEERGKKPPAYHRLVQRTPNGEEETFFLAAHAKRLFSKDGEELEDSQKKIWDLIAHCTQDKYTFVAEWKSAGDLMWWDNRQSMHRASAYDEKMGARDVRRSTVYDDGEAAMGVATPVGALTTPVTKTETVVSVTPVEQVNVVL</sequence>
<keyword evidence="3 13" id="KW-0223">Dioxygenase</keyword>
<proteinExistence type="inferred from homology"/>
<keyword evidence="10" id="KW-0175">Coiled coil</keyword>
<keyword evidence="5" id="KW-0408">Iron</keyword>
<dbReference type="EMBL" id="JPOX01000009">
    <property type="protein sequence ID" value="KFX49634.1"/>
    <property type="molecule type" value="Genomic_DNA"/>
</dbReference>
<dbReference type="Gene3D" id="3.60.130.10">
    <property type="entry name" value="Clavaminate synthase-like"/>
    <property type="match status" value="1"/>
</dbReference>
<evidence type="ECO:0000256" key="5">
    <source>
        <dbReference type="ARBA" id="ARBA00023004"/>
    </source>
</evidence>
<dbReference type="PROSITE" id="PS00463">
    <property type="entry name" value="ZN2_CY6_FUNGAL_1"/>
    <property type="match status" value="1"/>
</dbReference>
<feature type="region of interest" description="Disordered" evidence="11">
    <location>
        <begin position="172"/>
        <end position="196"/>
    </location>
</feature>
<dbReference type="Gene3D" id="4.10.240.10">
    <property type="entry name" value="Zn(2)-C6 fungal-type DNA-binding domain"/>
    <property type="match status" value="1"/>
</dbReference>
<protein>
    <submittedName>
        <fullName evidence="13">Alpha-ketoglutarate-dependent 2,4-dichlorophenoxyacetate dioxygenase</fullName>
    </submittedName>
</protein>
<dbReference type="GO" id="GO:0003677">
    <property type="term" value="F:DNA binding"/>
    <property type="evidence" value="ECO:0007669"/>
    <property type="project" value="UniProtKB-KW"/>
</dbReference>
<feature type="compositionally biased region" description="Basic and acidic residues" evidence="11">
    <location>
        <begin position="10"/>
        <end position="21"/>
    </location>
</feature>
<evidence type="ECO:0000256" key="4">
    <source>
        <dbReference type="ARBA" id="ARBA00023002"/>
    </source>
</evidence>
<dbReference type="SUPFAM" id="SSF57701">
    <property type="entry name" value="Zn2/Cys6 DNA-binding domain"/>
    <property type="match status" value="1"/>
</dbReference>
<evidence type="ECO:0000256" key="1">
    <source>
        <dbReference type="ARBA" id="ARBA00005896"/>
    </source>
</evidence>
<name>A0A093VI24_TALMA</name>
<feature type="compositionally biased region" description="Polar residues" evidence="11">
    <location>
        <begin position="26"/>
        <end position="35"/>
    </location>
</feature>
<keyword evidence="7" id="KW-0238">DNA-binding</keyword>
<keyword evidence="9" id="KW-0539">Nucleus</keyword>
<keyword evidence="6" id="KW-0805">Transcription regulation</keyword>
<feature type="region of interest" description="Disordered" evidence="11">
    <location>
        <begin position="1"/>
        <end position="46"/>
    </location>
</feature>
<dbReference type="InterPro" id="IPR003819">
    <property type="entry name" value="TauD/TfdA-like"/>
</dbReference>
<comment type="caution">
    <text evidence="13">The sequence shown here is derived from an EMBL/GenBank/DDBJ whole genome shotgun (WGS) entry which is preliminary data.</text>
</comment>
<feature type="domain" description="Zn(2)-C6 fungal-type" evidence="12">
    <location>
        <begin position="52"/>
        <end position="87"/>
    </location>
</feature>
<accession>A0A093VI24</accession>
<evidence type="ECO:0000313" key="13">
    <source>
        <dbReference type="EMBL" id="KFX49634.1"/>
    </source>
</evidence>
<gene>
    <name evidence="13" type="ORF">GQ26_0092310</name>
</gene>
<evidence type="ECO:0000256" key="10">
    <source>
        <dbReference type="SAM" id="Coils"/>
    </source>
</evidence>
<dbReference type="InterPro" id="IPR001138">
    <property type="entry name" value="Zn2Cys6_DnaBD"/>
</dbReference>
<evidence type="ECO:0000259" key="12">
    <source>
        <dbReference type="PROSITE" id="PS50048"/>
    </source>
</evidence>
<dbReference type="PROSITE" id="PS50048">
    <property type="entry name" value="ZN2_CY6_FUNGAL_2"/>
    <property type="match status" value="1"/>
</dbReference>
<evidence type="ECO:0000256" key="2">
    <source>
        <dbReference type="ARBA" id="ARBA00022723"/>
    </source>
</evidence>
<dbReference type="Pfam" id="PF00172">
    <property type="entry name" value="Zn_clus"/>
    <property type="match status" value="1"/>
</dbReference>
<dbReference type="SMART" id="SM00066">
    <property type="entry name" value="GAL4"/>
    <property type="match status" value="1"/>
</dbReference>
<evidence type="ECO:0000256" key="8">
    <source>
        <dbReference type="ARBA" id="ARBA00023163"/>
    </source>
</evidence>
<dbReference type="AlphaFoldDB" id="A0A093VI24"/>
<evidence type="ECO:0000256" key="11">
    <source>
        <dbReference type="SAM" id="MobiDB-lite"/>
    </source>
</evidence>
<feature type="coiled-coil region" evidence="10">
    <location>
        <begin position="105"/>
        <end position="132"/>
    </location>
</feature>
<dbReference type="CDD" id="cd00067">
    <property type="entry name" value="GAL4"/>
    <property type="match status" value="1"/>
</dbReference>
<keyword evidence="4" id="KW-0560">Oxidoreductase</keyword>
<dbReference type="GO" id="GO:0000981">
    <property type="term" value="F:DNA-binding transcription factor activity, RNA polymerase II-specific"/>
    <property type="evidence" value="ECO:0007669"/>
    <property type="project" value="InterPro"/>
</dbReference>
<keyword evidence="2" id="KW-0479">Metal-binding</keyword>
<evidence type="ECO:0000256" key="7">
    <source>
        <dbReference type="ARBA" id="ARBA00023125"/>
    </source>
</evidence>
<dbReference type="PANTHER" id="PTHR43779:SF3">
    <property type="entry name" value="(3R)-3-[(CARBOXYMETHYL)AMINO]FATTY ACID OXYGENASE_DECARBOXYLASE"/>
    <property type="match status" value="1"/>
</dbReference>
<dbReference type="CDD" id="cd12148">
    <property type="entry name" value="fungal_TF_MHR"/>
    <property type="match status" value="1"/>
</dbReference>
<keyword evidence="8" id="KW-0804">Transcription</keyword>
<dbReference type="InterPro" id="IPR042098">
    <property type="entry name" value="TauD-like_sf"/>
</dbReference>
<dbReference type="InterPro" id="IPR051178">
    <property type="entry name" value="TfdA_dioxygenase"/>
</dbReference>
<dbReference type="Pfam" id="PF02668">
    <property type="entry name" value="TauD"/>
    <property type="match status" value="1"/>
</dbReference>